<gene>
    <name evidence="2" type="ORF">FSCOSCO3_A027277</name>
</gene>
<sequence>MERERVVETSVRETQGLEPMERRLELMESRLELMDSRFERIESRLQRLDSPPPPTPDQRKRQEARRQLIFQVTAEDPPLSPERAVPQSPVEENIQFRGLSAEREEEIFRLCHHGGQLRPDVYAANVFMAFTPFHIYKRWGKSVNWSGSNGKSQLPPNLKEHIHQQVCQRFPRMSGDQWQKVRNRINERLRSPRKVDPESQRPGYGP</sequence>
<protein>
    <recommendedName>
        <fullName evidence="4">BEN domain-containing protein</fullName>
    </recommendedName>
</protein>
<evidence type="ECO:0000256" key="1">
    <source>
        <dbReference type="SAM" id="MobiDB-lite"/>
    </source>
</evidence>
<evidence type="ECO:0000313" key="2">
    <source>
        <dbReference type="EMBL" id="CAK6977525.1"/>
    </source>
</evidence>
<keyword evidence="3" id="KW-1185">Reference proteome</keyword>
<proteinExistence type="predicted"/>
<name>A0AAV1Q2E9_SCOSC</name>
<reference evidence="2 3" key="1">
    <citation type="submission" date="2024-01" db="EMBL/GenBank/DDBJ databases">
        <authorList>
            <person name="Alioto T."/>
            <person name="Alioto T."/>
            <person name="Gomez Garrido J."/>
        </authorList>
    </citation>
    <scope>NUCLEOTIDE SEQUENCE [LARGE SCALE GENOMIC DNA]</scope>
</reference>
<organism evidence="2 3">
    <name type="scientific">Scomber scombrus</name>
    <name type="common">Atlantic mackerel</name>
    <name type="synonym">Scomber vernalis</name>
    <dbReference type="NCBI Taxonomy" id="13677"/>
    <lineage>
        <taxon>Eukaryota</taxon>
        <taxon>Metazoa</taxon>
        <taxon>Chordata</taxon>
        <taxon>Craniata</taxon>
        <taxon>Vertebrata</taxon>
        <taxon>Euteleostomi</taxon>
        <taxon>Actinopterygii</taxon>
        <taxon>Neopterygii</taxon>
        <taxon>Teleostei</taxon>
        <taxon>Neoteleostei</taxon>
        <taxon>Acanthomorphata</taxon>
        <taxon>Pelagiaria</taxon>
        <taxon>Scombriformes</taxon>
        <taxon>Scombridae</taxon>
        <taxon>Scomber</taxon>
    </lineage>
</organism>
<evidence type="ECO:0008006" key="4">
    <source>
        <dbReference type="Google" id="ProtNLM"/>
    </source>
</evidence>
<dbReference type="Proteomes" id="UP001314229">
    <property type="component" value="Unassembled WGS sequence"/>
</dbReference>
<dbReference type="AlphaFoldDB" id="A0AAV1Q2E9"/>
<evidence type="ECO:0000313" key="3">
    <source>
        <dbReference type="Proteomes" id="UP001314229"/>
    </source>
</evidence>
<dbReference type="EMBL" id="CAWUFR010000414">
    <property type="protein sequence ID" value="CAK6977525.1"/>
    <property type="molecule type" value="Genomic_DNA"/>
</dbReference>
<accession>A0AAV1Q2E9</accession>
<comment type="caution">
    <text evidence="2">The sequence shown here is derived from an EMBL/GenBank/DDBJ whole genome shotgun (WGS) entry which is preliminary data.</text>
</comment>
<feature type="region of interest" description="Disordered" evidence="1">
    <location>
        <begin position="42"/>
        <end position="63"/>
    </location>
</feature>